<keyword evidence="7" id="KW-1185">Reference proteome</keyword>
<evidence type="ECO:0000313" key="7">
    <source>
        <dbReference type="Proteomes" id="UP000078486"/>
    </source>
</evidence>
<evidence type="ECO:0000256" key="1">
    <source>
        <dbReference type="ARBA" id="ARBA00022500"/>
    </source>
</evidence>
<comment type="similarity">
    <text evidence="2">Belongs to the methyl-accepting chemotaxis (MCP) protein family.</text>
</comment>
<evidence type="ECO:0000256" key="4">
    <source>
        <dbReference type="SAM" id="MobiDB-lite"/>
    </source>
</evidence>
<feature type="compositionally biased region" description="Low complexity" evidence="4">
    <location>
        <begin position="145"/>
        <end position="157"/>
    </location>
</feature>
<dbReference type="EMBL" id="LRRQ01000126">
    <property type="protein sequence ID" value="OAM88655.1"/>
    <property type="molecule type" value="Genomic_DNA"/>
</dbReference>
<dbReference type="GO" id="GO:0006935">
    <property type="term" value="P:chemotaxis"/>
    <property type="evidence" value="ECO:0007669"/>
    <property type="project" value="UniProtKB-KW"/>
</dbReference>
<dbReference type="GO" id="GO:0016020">
    <property type="term" value="C:membrane"/>
    <property type="evidence" value="ECO:0007669"/>
    <property type="project" value="InterPro"/>
</dbReference>
<evidence type="ECO:0000259" key="5">
    <source>
        <dbReference type="PROSITE" id="PS50111"/>
    </source>
</evidence>
<dbReference type="Pfam" id="PF00015">
    <property type="entry name" value="MCPsignal"/>
    <property type="match status" value="1"/>
</dbReference>
<evidence type="ECO:0000256" key="3">
    <source>
        <dbReference type="PROSITE-ProRule" id="PRU00284"/>
    </source>
</evidence>
<evidence type="ECO:0000313" key="6">
    <source>
        <dbReference type="EMBL" id="OAM88655.1"/>
    </source>
</evidence>
<sequence>MAAMTAAMKEIEASSAGVAKIIKTIDEIAFQTNILALNAAVEAARAGEAGAGFAVVAEEVRNLAQRSAQSAQETAVNIDTAVSKTRHGVELSEKVAESLEQIVGKIRQVDELAAEVATASREQAQGIEQANTAVSQMDKVTQSNAASAEESASASEELNAQADQLKSAAQALLQIINGGTAQTTRALS</sequence>
<dbReference type="InterPro" id="IPR004090">
    <property type="entry name" value="Chemotax_Me-accpt_rcpt"/>
</dbReference>
<dbReference type="PANTHER" id="PTHR43531:SF11">
    <property type="entry name" value="METHYL-ACCEPTING CHEMOTAXIS PROTEIN 3"/>
    <property type="match status" value="1"/>
</dbReference>
<dbReference type="AlphaFoldDB" id="A0A178IHL5"/>
<dbReference type="Proteomes" id="UP000078486">
    <property type="component" value="Unassembled WGS sequence"/>
</dbReference>
<evidence type="ECO:0000256" key="2">
    <source>
        <dbReference type="ARBA" id="ARBA00029447"/>
    </source>
</evidence>
<dbReference type="SMART" id="SM00283">
    <property type="entry name" value="MA"/>
    <property type="match status" value="1"/>
</dbReference>
<dbReference type="SUPFAM" id="SSF58104">
    <property type="entry name" value="Methyl-accepting chemotaxis protein (MCP) signaling domain"/>
    <property type="match status" value="1"/>
</dbReference>
<dbReference type="PROSITE" id="PS50111">
    <property type="entry name" value="CHEMOTAXIS_TRANSDUC_2"/>
    <property type="match status" value="1"/>
</dbReference>
<name>A0A178IHL5_9BACT</name>
<dbReference type="GO" id="GO:0007165">
    <property type="term" value="P:signal transduction"/>
    <property type="evidence" value="ECO:0007669"/>
    <property type="project" value="UniProtKB-KW"/>
</dbReference>
<protein>
    <recommendedName>
        <fullName evidence="5">Methyl-accepting transducer domain-containing protein</fullName>
    </recommendedName>
</protein>
<comment type="caution">
    <text evidence="6">The sequence shown here is derived from an EMBL/GenBank/DDBJ whole genome shotgun (WGS) entry which is preliminary data.</text>
</comment>
<reference evidence="6 7" key="1">
    <citation type="submission" date="2016-01" db="EMBL/GenBank/DDBJ databases">
        <title>High potential of lignocellulose degradation of a new Verrucomicrobia species.</title>
        <authorList>
            <person name="Wang Y."/>
            <person name="Shi Y."/>
            <person name="Qiu Z."/>
            <person name="Liu S."/>
            <person name="Yang H."/>
        </authorList>
    </citation>
    <scope>NUCLEOTIDE SEQUENCE [LARGE SCALE GENOMIC DNA]</scope>
    <source>
        <strain evidence="6 7">TSB47</strain>
    </source>
</reference>
<proteinExistence type="inferred from homology"/>
<organism evidence="6 7">
    <name type="scientific">Termitidicoccus mucosus</name>
    <dbReference type="NCBI Taxonomy" id="1184151"/>
    <lineage>
        <taxon>Bacteria</taxon>
        <taxon>Pseudomonadati</taxon>
        <taxon>Verrucomicrobiota</taxon>
        <taxon>Opitutia</taxon>
        <taxon>Opitutales</taxon>
        <taxon>Opitutaceae</taxon>
        <taxon>Termitidicoccus</taxon>
    </lineage>
</organism>
<dbReference type="STRING" id="1184151.AW736_16460"/>
<keyword evidence="3" id="KW-0807">Transducer</keyword>
<dbReference type="InterPro" id="IPR051310">
    <property type="entry name" value="MCP_chemotaxis"/>
</dbReference>
<dbReference type="Gene3D" id="1.10.287.950">
    <property type="entry name" value="Methyl-accepting chemotaxis protein"/>
    <property type="match status" value="1"/>
</dbReference>
<keyword evidence="1" id="KW-0145">Chemotaxis</keyword>
<dbReference type="InterPro" id="IPR004089">
    <property type="entry name" value="MCPsignal_dom"/>
</dbReference>
<dbReference type="GO" id="GO:0004888">
    <property type="term" value="F:transmembrane signaling receptor activity"/>
    <property type="evidence" value="ECO:0007669"/>
    <property type="project" value="InterPro"/>
</dbReference>
<accession>A0A178IHL5</accession>
<gene>
    <name evidence="6" type="ORF">AW736_16460</name>
</gene>
<feature type="region of interest" description="Disordered" evidence="4">
    <location>
        <begin position="138"/>
        <end position="159"/>
    </location>
</feature>
<dbReference type="PRINTS" id="PR00260">
    <property type="entry name" value="CHEMTRNSDUCR"/>
</dbReference>
<dbReference type="PANTHER" id="PTHR43531">
    <property type="entry name" value="PROTEIN ICFG"/>
    <property type="match status" value="1"/>
</dbReference>
<feature type="domain" description="Methyl-accepting transducer" evidence="5">
    <location>
        <begin position="1"/>
        <end position="159"/>
    </location>
</feature>